<name>A0A6J7WNS2_9CAUD</name>
<evidence type="ECO:0000256" key="1">
    <source>
        <dbReference type="SAM" id="Phobius"/>
    </source>
</evidence>
<dbReference type="EMBL" id="LR798267">
    <property type="protein sequence ID" value="CAB5219679.1"/>
    <property type="molecule type" value="Genomic_DNA"/>
</dbReference>
<reference evidence="2" key="1">
    <citation type="submission" date="2020-05" db="EMBL/GenBank/DDBJ databases">
        <authorList>
            <person name="Chiriac C."/>
            <person name="Salcher M."/>
            <person name="Ghai R."/>
            <person name="Kavagutti S V."/>
        </authorList>
    </citation>
    <scope>NUCLEOTIDE SEQUENCE</scope>
</reference>
<protein>
    <submittedName>
        <fullName evidence="2">Uncharacterized protein</fullName>
    </submittedName>
</protein>
<feature type="transmembrane region" description="Helical" evidence="1">
    <location>
        <begin position="57"/>
        <end position="77"/>
    </location>
</feature>
<keyword evidence="1" id="KW-1133">Transmembrane helix</keyword>
<feature type="transmembrane region" description="Helical" evidence="1">
    <location>
        <begin position="6"/>
        <end position="25"/>
    </location>
</feature>
<evidence type="ECO:0000313" key="2">
    <source>
        <dbReference type="EMBL" id="CAB5219679.1"/>
    </source>
</evidence>
<feature type="transmembrane region" description="Helical" evidence="1">
    <location>
        <begin position="32"/>
        <end position="51"/>
    </location>
</feature>
<organism evidence="2">
    <name type="scientific">uncultured Caudovirales phage</name>
    <dbReference type="NCBI Taxonomy" id="2100421"/>
    <lineage>
        <taxon>Viruses</taxon>
        <taxon>Duplodnaviria</taxon>
        <taxon>Heunggongvirae</taxon>
        <taxon>Uroviricota</taxon>
        <taxon>Caudoviricetes</taxon>
        <taxon>Peduoviridae</taxon>
        <taxon>Maltschvirus</taxon>
        <taxon>Maltschvirus maltsch</taxon>
    </lineage>
</organism>
<keyword evidence="1" id="KW-0472">Membrane</keyword>
<sequence>MNLLIDIVISALAVGFSIEAIGALLERYTALYAPAFKQILAAPFGALFAWLLGVTDWTLLVAALASAFLALVVMFWVNRPVQIQQVMSRRLP</sequence>
<keyword evidence="1" id="KW-0812">Transmembrane</keyword>
<proteinExistence type="predicted"/>
<gene>
    <name evidence="2" type="ORF">UFOVP221_114</name>
</gene>
<accession>A0A6J7WNS2</accession>